<accession>A0A5J4RS79</accession>
<dbReference type="EMBL" id="SNRY01000779">
    <property type="protein sequence ID" value="KAA6336574.1"/>
    <property type="molecule type" value="Genomic_DNA"/>
</dbReference>
<evidence type="ECO:0000313" key="1">
    <source>
        <dbReference type="EMBL" id="KAA6336574.1"/>
    </source>
</evidence>
<name>A0A5J4RS79_9ZZZZ</name>
<comment type="caution">
    <text evidence="1">The sequence shown here is derived from an EMBL/GenBank/DDBJ whole genome shotgun (WGS) entry which is preliminary data.</text>
</comment>
<proteinExistence type="predicted"/>
<sequence length="147" mass="17291">MINLYTIGFTKKSAEQFFELLKKYQVKKLIDIRINNSSQLAGFAKGIDLSYFAKQICGIGYAHVVDFAPTKELLSDYRKKNVDWLEYQRIYRKLMESRNISQKYKTENFDGACFLCSEETPDQCHRRLLVAYFKEISPEEVQIVHIK</sequence>
<reference evidence="1" key="1">
    <citation type="submission" date="2019-03" db="EMBL/GenBank/DDBJ databases">
        <title>Single cell metagenomics reveals metabolic interactions within the superorganism composed of flagellate Streblomastix strix and complex community of Bacteroidetes bacteria on its surface.</title>
        <authorList>
            <person name="Treitli S.C."/>
            <person name="Kolisko M."/>
            <person name="Husnik F."/>
            <person name="Keeling P."/>
            <person name="Hampl V."/>
        </authorList>
    </citation>
    <scope>NUCLEOTIDE SEQUENCE</scope>
    <source>
        <strain evidence="1">STM</strain>
    </source>
</reference>
<dbReference type="PANTHER" id="PTHR39337:SF1">
    <property type="entry name" value="BLR5642 PROTEIN"/>
    <property type="match status" value="1"/>
</dbReference>
<protein>
    <recommendedName>
        <fullName evidence="2">DUF488 domain-containing protein</fullName>
    </recommendedName>
</protein>
<dbReference type="InterPro" id="IPR007438">
    <property type="entry name" value="DUF488"/>
</dbReference>
<evidence type="ECO:0008006" key="2">
    <source>
        <dbReference type="Google" id="ProtNLM"/>
    </source>
</evidence>
<dbReference type="Pfam" id="PF04343">
    <property type="entry name" value="DUF488"/>
    <property type="match status" value="1"/>
</dbReference>
<organism evidence="1">
    <name type="scientific">termite gut metagenome</name>
    <dbReference type="NCBI Taxonomy" id="433724"/>
    <lineage>
        <taxon>unclassified sequences</taxon>
        <taxon>metagenomes</taxon>
        <taxon>organismal metagenomes</taxon>
    </lineage>
</organism>
<dbReference type="AlphaFoldDB" id="A0A5J4RS79"/>
<dbReference type="PANTHER" id="PTHR39337">
    <property type="entry name" value="BLR5642 PROTEIN"/>
    <property type="match status" value="1"/>
</dbReference>
<gene>
    <name evidence="1" type="ORF">EZS27_015276</name>
</gene>